<evidence type="ECO:0000313" key="3">
    <source>
        <dbReference type="Proteomes" id="UP001314635"/>
    </source>
</evidence>
<evidence type="ECO:0000256" key="1">
    <source>
        <dbReference type="SAM" id="Phobius"/>
    </source>
</evidence>
<evidence type="ECO:0000313" key="2">
    <source>
        <dbReference type="EMBL" id="MBR1134587.1"/>
    </source>
</evidence>
<accession>A0ABS5FZX2</accession>
<sequence length="64" mass="7075">MASTADIIDLDAYRARRQQRVTGMRAAPEGAGQAVPALWAWWIWPAFVWVPVPVGSIAPAWERG</sequence>
<dbReference type="Proteomes" id="UP001314635">
    <property type="component" value="Unassembled WGS sequence"/>
</dbReference>
<keyword evidence="3" id="KW-1185">Reference proteome</keyword>
<gene>
    <name evidence="2" type="ORF">JQ619_02275</name>
</gene>
<proteinExistence type="predicted"/>
<organism evidence="2 3">
    <name type="scientific">Bradyrhizobium denitrificans</name>
    <dbReference type="NCBI Taxonomy" id="2734912"/>
    <lineage>
        <taxon>Bacteria</taxon>
        <taxon>Pseudomonadati</taxon>
        <taxon>Pseudomonadota</taxon>
        <taxon>Alphaproteobacteria</taxon>
        <taxon>Hyphomicrobiales</taxon>
        <taxon>Nitrobacteraceae</taxon>
        <taxon>Bradyrhizobium</taxon>
    </lineage>
</organism>
<keyword evidence="1" id="KW-1133">Transmembrane helix</keyword>
<reference evidence="3" key="1">
    <citation type="journal article" date="2021" name="ISME J.">
        <title>Evolutionary origin and ecological implication of a unique nif island in free-living Bradyrhizobium lineages.</title>
        <authorList>
            <person name="Tao J."/>
        </authorList>
    </citation>
    <scope>NUCLEOTIDE SEQUENCE [LARGE SCALE GENOMIC DNA]</scope>
    <source>
        <strain evidence="3">SZCCT0094</strain>
    </source>
</reference>
<keyword evidence="1" id="KW-0472">Membrane</keyword>
<keyword evidence="1" id="KW-0812">Transmembrane</keyword>
<name>A0ABS5FZX2_9BRAD</name>
<feature type="transmembrane region" description="Helical" evidence="1">
    <location>
        <begin position="39"/>
        <end position="61"/>
    </location>
</feature>
<comment type="caution">
    <text evidence="2">The sequence shown here is derived from an EMBL/GenBank/DDBJ whole genome shotgun (WGS) entry which is preliminary data.</text>
</comment>
<dbReference type="RefSeq" id="WP_148221487.1">
    <property type="nucleotide sequence ID" value="NZ_JABFDP010000005.1"/>
</dbReference>
<protein>
    <submittedName>
        <fullName evidence="2">Uncharacterized protein</fullName>
    </submittedName>
</protein>
<dbReference type="EMBL" id="JAFCLK010000002">
    <property type="protein sequence ID" value="MBR1134587.1"/>
    <property type="molecule type" value="Genomic_DNA"/>
</dbReference>